<name>A0A0J6RWK6_9HYPH</name>
<sequence length="61" mass="6782">MEPTVPPRELAIRRPDRIVRTSDRVLRRTLLVLVDSPISMPWLGARGAVEDGLGMALAGRF</sequence>
<dbReference type="PATRIC" id="fig|270351.6.peg.5369"/>
<gene>
    <name evidence="1" type="ORF">VP06_32580</name>
</gene>
<comment type="caution">
    <text evidence="1">The sequence shown here is derived from an EMBL/GenBank/DDBJ whole genome shotgun (WGS) entry which is preliminary data.</text>
</comment>
<evidence type="ECO:0000313" key="2">
    <source>
        <dbReference type="Proteomes" id="UP000035929"/>
    </source>
</evidence>
<evidence type="ECO:0000313" key="1">
    <source>
        <dbReference type="EMBL" id="KMO25712.1"/>
    </source>
</evidence>
<dbReference type="Proteomes" id="UP000035929">
    <property type="component" value="Unassembled WGS sequence"/>
</dbReference>
<reference evidence="1 2" key="1">
    <citation type="submission" date="2015-03" db="EMBL/GenBank/DDBJ databases">
        <title>Genome sequencing of Methylobacterium aquaticum DSM16371 type strain.</title>
        <authorList>
            <person name="Chaudhry V."/>
            <person name="Patil P.B."/>
        </authorList>
    </citation>
    <scope>NUCLEOTIDE SEQUENCE [LARGE SCALE GENOMIC DNA]</scope>
    <source>
        <strain evidence="1 2">DSM 16371</strain>
    </source>
</reference>
<protein>
    <submittedName>
        <fullName evidence="1">Uncharacterized protein</fullName>
    </submittedName>
</protein>
<dbReference type="AlphaFoldDB" id="A0A0J6RWK6"/>
<accession>A0A0J6RWK6</accession>
<proteinExistence type="predicted"/>
<dbReference type="EMBL" id="LABX01000381">
    <property type="protein sequence ID" value="KMO25712.1"/>
    <property type="molecule type" value="Genomic_DNA"/>
</dbReference>
<organism evidence="1 2">
    <name type="scientific">Methylobacterium aquaticum</name>
    <dbReference type="NCBI Taxonomy" id="270351"/>
    <lineage>
        <taxon>Bacteria</taxon>
        <taxon>Pseudomonadati</taxon>
        <taxon>Pseudomonadota</taxon>
        <taxon>Alphaproteobacteria</taxon>
        <taxon>Hyphomicrobiales</taxon>
        <taxon>Methylobacteriaceae</taxon>
        <taxon>Methylobacterium</taxon>
    </lineage>
</organism>